<dbReference type="AlphaFoldDB" id="A0A3D8L3W2"/>
<evidence type="ECO:0000313" key="2">
    <source>
        <dbReference type="EMBL" id="RDV11957.1"/>
    </source>
</evidence>
<dbReference type="Proteomes" id="UP000256708">
    <property type="component" value="Unassembled WGS sequence"/>
</dbReference>
<dbReference type="InterPro" id="IPR038158">
    <property type="entry name" value="H-NOX_domain_sf"/>
</dbReference>
<dbReference type="SUPFAM" id="SSF111126">
    <property type="entry name" value="Ligand-binding domain in the NO signalling and Golgi transport"/>
    <property type="match status" value="1"/>
</dbReference>
<proteinExistence type="predicted"/>
<feature type="domain" description="Heme NO-binding" evidence="1">
    <location>
        <begin position="14"/>
        <end position="170"/>
    </location>
</feature>
<dbReference type="InterPro" id="IPR011644">
    <property type="entry name" value="Heme_NO-bd"/>
</dbReference>
<dbReference type="OrthoDB" id="7266652at2"/>
<dbReference type="PANTHER" id="PTHR45655:SF13">
    <property type="entry name" value="SOLUBLE GUANYLATE CYCLASE GCY-32-RELATED"/>
    <property type="match status" value="1"/>
</dbReference>
<dbReference type="EMBL" id="QRGR01000036">
    <property type="protein sequence ID" value="RDV11957.1"/>
    <property type="molecule type" value="Genomic_DNA"/>
</dbReference>
<organism evidence="2 3">
    <name type="scientific">Pontibacter diazotrophicus</name>
    <dbReference type="NCBI Taxonomy" id="1400979"/>
    <lineage>
        <taxon>Bacteria</taxon>
        <taxon>Pseudomonadati</taxon>
        <taxon>Bacteroidota</taxon>
        <taxon>Cytophagia</taxon>
        <taxon>Cytophagales</taxon>
        <taxon>Hymenobacteraceae</taxon>
        <taxon>Pontibacter</taxon>
    </lineage>
</organism>
<dbReference type="GO" id="GO:0020037">
    <property type="term" value="F:heme binding"/>
    <property type="evidence" value="ECO:0007669"/>
    <property type="project" value="InterPro"/>
</dbReference>
<comment type="caution">
    <text evidence="2">The sequence shown here is derived from an EMBL/GenBank/DDBJ whole genome shotgun (WGS) entry which is preliminary data.</text>
</comment>
<dbReference type="PANTHER" id="PTHR45655">
    <property type="entry name" value="GUANYLATE CYCLASE SOLUBLE SUBUNIT BETA-2"/>
    <property type="match status" value="1"/>
</dbReference>
<dbReference type="RefSeq" id="WP_115568003.1">
    <property type="nucleotide sequence ID" value="NZ_QRGR01000036.1"/>
</dbReference>
<accession>A0A3D8L3W2</accession>
<protein>
    <recommendedName>
        <fullName evidence="1">Heme NO-binding domain-containing protein</fullName>
    </recommendedName>
</protein>
<gene>
    <name evidence="2" type="ORF">DXT99_23330</name>
</gene>
<evidence type="ECO:0000313" key="3">
    <source>
        <dbReference type="Proteomes" id="UP000256708"/>
    </source>
</evidence>
<keyword evidence="3" id="KW-1185">Reference proteome</keyword>
<sequence>MDNNSIISEDKMHGSFFALLKRFVENSYDYSTWVKLLQATGLEGAAFQMHEMYPTKELFAIVNKASEVTGIPNHTLMEQFGEFLVPDLLLIYSKYMNPNWRTYDMLLNTECTMHRAVKKLDERANPPMLLVTKKGERQLIVDYYSKRRMSGVAVGIIRGIAKHFHEDDTVSVTRLTAAEEERVQIRVDF</sequence>
<reference evidence="3" key="1">
    <citation type="submission" date="2018-08" db="EMBL/GenBank/DDBJ databases">
        <authorList>
            <person name="Liu Z.-W."/>
            <person name="Du Z.-J."/>
        </authorList>
    </citation>
    <scope>NUCLEOTIDE SEQUENCE [LARGE SCALE GENOMIC DNA]</scope>
    <source>
        <strain evidence="3">H4X</strain>
    </source>
</reference>
<evidence type="ECO:0000259" key="1">
    <source>
        <dbReference type="Pfam" id="PF07700"/>
    </source>
</evidence>
<dbReference type="Gene3D" id="3.90.1520.10">
    <property type="entry name" value="H-NOX domain"/>
    <property type="match status" value="1"/>
</dbReference>
<dbReference type="InterPro" id="IPR024096">
    <property type="entry name" value="NO_sig/Golgi_transp_ligand-bd"/>
</dbReference>
<name>A0A3D8L3W2_9BACT</name>
<dbReference type="Pfam" id="PF07700">
    <property type="entry name" value="HNOB"/>
    <property type="match status" value="1"/>
</dbReference>